<feature type="compositionally biased region" description="Polar residues" evidence="1">
    <location>
        <begin position="172"/>
        <end position="181"/>
    </location>
</feature>
<sequence length="216" mass="23933">MCSVPPEQLYELMIQMKTCIENNPNEARNLLIQNPQLAYAFLQAQVIMKVVDPETAKNMLHGPGFQPPPAGALLPTPEKKTIPTTIPPGLDIPTSYPSALPPTQVNSMPQNPVMPNPRPTQPVMPLTRPALLGERPPLIQERPPIAPGHPNPILQNPFPERARLPQPRMPTGPQQNRWSSSSGVVGRKNLLLVIIVYCYCHVTIFFVCVLLIKDNE</sequence>
<proteinExistence type="predicted"/>
<reference evidence="4 5" key="1">
    <citation type="submission" date="2024-04" db="EMBL/GenBank/DDBJ databases">
        <authorList>
            <person name="Rising A."/>
            <person name="Reimegard J."/>
            <person name="Sonavane S."/>
            <person name="Akerstrom W."/>
            <person name="Nylinder S."/>
            <person name="Hedman E."/>
            <person name="Kallberg Y."/>
        </authorList>
    </citation>
    <scope>NUCLEOTIDE SEQUENCE [LARGE SCALE GENOMIC DNA]</scope>
</reference>
<feature type="transmembrane region" description="Helical" evidence="2">
    <location>
        <begin position="190"/>
        <end position="212"/>
    </location>
</feature>
<dbReference type="PANTHER" id="PTHR45735:SF2">
    <property type="entry name" value="CLEAVAGE STIMULATION FACTOR SUBUNIT 2"/>
    <property type="match status" value="1"/>
</dbReference>
<dbReference type="AlphaFoldDB" id="A0AAV2ANW1"/>
<evidence type="ECO:0000256" key="1">
    <source>
        <dbReference type="SAM" id="MobiDB-lite"/>
    </source>
</evidence>
<name>A0AAV2ANW1_9ARAC</name>
<dbReference type="GO" id="GO:0005847">
    <property type="term" value="C:mRNA cleavage and polyadenylation specificity factor complex"/>
    <property type="evidence" value="ECO:0007669"/>
    <property type="project" value="TreeGrafter"/>
</dbReference>
<dbReference type="Proteomes" id="UP001497382">
    <property type="component" value="Unassembled WGS sequence"/>
</dbReference>
<gene>
    <name evidence="4" type="ORF">LARSCL_LOCUS13322</name>
</gene>
<protein>
    <recommendedName>
        <fullName evidence="3">Cleavage stimulation factor subunit 2 hinge domain-containing protein</fullName>
    </recommendedName>
</protein>
<dbReference type="Pfam" id="PF14327">
    <property type="entry name" value="CSTF2_hinge"/>
    <property type="match status" value="1"/>
</dbReference>
<dbReference type="PANTHER" id="PTHR45735">
    <property type="entry name" value="CLEAVAGE STIMULATION FACTOR SUBUNIT 2"/>
    <property type="match status" value="1"/>
</dbReference>
<dbReference type="EMBL" id="CAXIEN010000183">
    <property type="protein sequence ID" value="CAL1284764.1"/>
    <property type="molecule type" value="Genomic_DNA"/>
</dbReference>
<keyword evidence="2" id="KW-0812">Transmembrane</keyword>
<organism evidence="4 5">
    <name type="scientific">Larinioides sclopetarius</name>
    <dbReference type="NCBI Taxonomy" id="280406"/>
    <lineage>
        <taxon>Eukaryota</taxon>
        <taxon>Metazoa</taxon>
        <taxon>Ecdysozoa</taxon>
        <taxon>Arthropoda</taxon>
        <taxon>Chelicerata</taxon>
        <taxon>Arachnida</taxon>
        <taxon>Araneae</taxon>
        <taxon>Araneomorphae</taxon>
        <taxon>Entelegynae</taxon>
        <taxon>Araneoidea</taxon>
        <taxon>Araneidae</taxon>
        <taxon>Larinioides</taxon>
    </lineage>
</organism>
<accession>A0AAV2ANW1</accession>
<dbReference type="GO" id="GO:0003729">
    <property type="term" value="F:mRNA binding"/>
    <property type="evidence" value="ECO:0007669"/>
    <property type="project" value="TreeGrafter"/>
</dbReference>
<evidence type="ECO:0000259" key="3">
    <source>
        <dbReference type="Pfam" id="PF14327"/>
    </source>
</evidence>
<dbReference type="InterPro" id="IPR025742">
    <property type="entry name" value="CSTF2_hinge"/>
</dbReference>
<evidence type="ECO:0000256" key="2">
    <source>
        <dbReference type="SAM" id="Phobius"/>
    </source>
</evidence>
<feature type="domain" description="Cleavage stimulation factor subunit 2 hinge" evidence="3">
    <location>
        <begin position="3"/>
        <end position="60"/>
    </location>
</feature>
<keyword evidence="2" id="KW-1133">Transmembrane helix</keyword>
<feature type="region of interest" description="Disordered" evidence="1">
    <location>
        <begin position="142"/>
        <end position="181"/>
    </location>
</feature>
<dbReference type="Gene3D" id="1.25.40.630">
    <property type="match status" value="1"/>
</dbReference>
<keyword evidence="2" id="KW-0472">Membrane</keyword>
<keyword evidence="5" id="KW-1185">Reference proteome</keyword>
<evidence type="ECO:0000313" key="4">
    <source>
        <dbReference type="EMBL" id="CAL1284764.1"/>
    </source>
</evidence>
<comment type="caution">
    <text evidence="4">The sequence shown here is derived from an EMBL/GenBank/DDBJ whole genome shotgun (WGS) entry which is preliminary data.</text>
</comment>
<evidence type="ECO:0000313" key="5">
    <source>
        <dbReference type="Proteomes" id="UP001497382"/>
    </source>
</evidence>